<evidence type="ECO:0000256" key="3">
    <source>
        <dbReference type="ARBA" id="ARBA00022475"/>
    </source>
</evidence>
<dbReference type="Pfam" id="PF08817">
    <property type="entry name" value="YukD"/>
    <property type="match status" value="1"/>
</dbReference>
<sequence>MSRTPTAGAGTGEYSQRSARCTAVSDNSPGSLTVTLVLPPPVGSTTGPTGRWVRLSVLTPRGRADLALPADVPVAELVPMVRELVGGPVHTGVPEVWRFTGPAGGPLPADATLDELRVRDGELLHLGPARPAPAPPVFDDAAEAVAHAVGEARDRSAPGRRGGLCAALLSTVAGCAVLSTVAGPVRPLAAAAAAVMAVAALAVAHRCARSEPGTGAAAALCAVPAAATAGLLLAPGPPGAGALLLAAAGAVITAAVAQVIARAVSPVLLAIAVAGTGTALAALARLLLDAPAGAVAAGLAAPALALGPLLPRLALRLAGMPAPPVPADAGELAAAERMPPGDTLAVRAGLARGLYAGVLAGTAVPAAGAAVVATVTGGVAGCVLLAVTAAVLLMRARALAEPVPAQVLAGTAVLAVAVAAVPAALAFGPVPRLVAGAALLLATAIGAMALRTTPSPPARRALDIAELVLTAAAIPASLAAMGLFSLVRGL</sequence>
<dbReference type="EMBL" id="BJNH01000027">
    <property type="protein sequence ID" value="GEC25696.1"/>
    <property type="molecule type" value="Genomic_DNA"/>
</dbReference>
<evidence type="ECO:0000313" key="10">
    <source>
        <dbReference type="EMBL" id="GEC25696.1"/>
    </source>
</evidence>
<evidence type="ECO:0000256" key="1">
    <source>
        <dbReference type="ARBA" id="ARBA00004651"/>
    </source>
</evidence>
<evidence type="ECO:0000256" key="5">
    <source>
        <dbReference type="ARBA" id="ARBA00022989"/>
    </source>
</evidence>
<reference evidence="10 11" key="1">
    <citation type="submission" date="2019-06" db="EMBL/GenBank/DDBJ databases">
        <title>Whole genome shotgun sequence of Pseudonocardia saturnea NBRC 14499.</title>
        <authorList>
            <person name="Hosoyama A."/>
            <person name="Uohara A."/>
            <person name="Ohji S."/>
            <person name="Ichikawa N."/>
        </authorList>
    </citation>
    <scope>NUCLEOTIDE SEQUENCE [LARGE SCALE GENOMIC DNA]</scope>
    <source>
        <strain evidence="10 11">NBRC 14499</strain>
    </source>
</reference>
<feature type="domain" description="EccD-like transmembrane" evidence="9">
    <location>
        <begin position="160"/>
        <end position="490"/>
    </location>
</feature>
<evidence type="ECO:0000256" key="7">
    <source>
        <dbReference type="SAM" id="MobiDB-lite"/>
    </source>
</evidence>
<feature type="transmembrane region" description="Helical" evidence="8">
    <location>
        <begin position="267"/>
        <end position="288"/>
    </location>
</feature>
<keyword evidence="11" id="KW-1185">Reference proteome</keyword>
<keyword evidence="6 8" id="KW-0472">Membrane</keyword>
<proteinExistence type="inferred from homology"/>
<dbReference type="InterPro" id="IPR006707">
    <property type="entry name" value="T7SS_EccD"/>
</dbReference>
<organism evidence="10 11">
    <name type="scientific">Pseudonocardia saturnea</name>
    <dbReference type="NCBI Taxonomy" id="33909"/>
    <lineage>
        <taxon>Bacteria</taxon>
        <taxon>Bacillati</taxon>
        <taxon>Actinomycetota</taxon>
        <taxon>Actinomycetes</taxon>
        <taxon>Pseudonocardiales</taxon>
        <taxon>Pseudonocardiaceae</taxon>
        <taxon>Pseudonocardia</taxon>
    </lineage>
</organism>
<evidence type="ECO:0000256" key="8">
    <source>
        <dbReference type="SAM" id="Phobius"/>
    </source>
</evidence>
<evidence type="ECO:0000256" key="6">
    <source>
        <dbReference type="ARBA" id="ARBA00023136"/>
    </source>
</evidence>
<feature type="transmembrane region" description="Helical" evidence="8">
    <location>
        <begin position="370"/>
        <end position="393"/>
    </location>
</feature>
<dbReference type="Gene3D" id="3.10.20.90">
    <property type="entry name" value="Phosphatidylinositol 3-kinase Catalytic Subunit, Chain A, domain 1"/>
    <property type="match status" value="1"/>
</dbReference>
<feature type="transmembrane region" description="Helical" evidence="8">
    <location>
        <begin position="464"/>
        <end position="487"/>
    </location>
</feature>
<evidence type="ECO:0000313" key="11">
    <source>
        <dbReference type="Proteomes" id="UP000320693"/>
    </source>
</evidence>
<comment type="caution">
    <text evidence="10">The sequence shown here is derived from an EMBL/GenBank/DDBJ whole genome shotgun (WGS) entry which is preliminary data.</text>
</comment>
<dbReference type="Pfam" id="PF19053">
    <property type="entry name" value="EccD"/>
    <property type="match status" value="1"/>
</dbReference>
<feature type="region of interest" description="Disordered" evidence="7">
    <location>
        <begin position="1"/>
        <end position="26"/>
    </location>
</feature>
<protein>
    <recommendedName>
        <fullName evidence="9">EccD-like transmembrane domain-containing protein</fullName>
    </recommendedName>
</protein>
<dbReference type="PIRSF" id="PIRSF017804">
    <property type="entry name" value="Secretion_EccD1"/>
    <property type="match status" value="1"/>
</dbReference>
<gene>
    <name evidence="10" type="ORF">PSA01_27250</name>
</gene>
<feature type="transmembrane region" description="Helical" evidence="8">
    <location>
        <begin position="240"/>
        <end position="260"/>
    </location>
</feature>
<comment type="subcellular location">
    <subcellularLocation>
        <location evidence="1">Cell membrane</location>
        <topology evidence="1">Multi-pass membrane protein</topology>
    </subcellularLocation>
</comment>
<comment type="similarity">
    <text evidence="2">Belongs to the EccD/Snm4 family.</text>
</comment>
<feature type="compositionally biased region" description="Polar residues" evidence="7">
    <location>
        <begin position="13"/>
        <end position="26"/>
    </location>
</feature>
<evidence type="ECO:0000259" key="9">
    <source>
        <dbReference type="Pfam" id="PF19053"/>
    </source>
</evidence>
<accession>A0ABQ0RYI1</accession>
<feature type="transmembrane region" description="Helical" evidence="8">
    <location>
        <begin position="294"/>
        <end position="315"/>
    </location>
</feature>
<keyword evidence="5 8" id="KW-1133">Transmembrane helix</keyword>
<feature type="transmembrane region" description="Helical" evidence="8">
    <location>
        <begin position="163"/>
        <end position="182"/>
    </location>
</feature>
<feature type="transmembrane region" description="Helical" evidence="8">
    <location>
        <begin position="405"/>
        <end position="427"/>
    </location>
</feature>
<evidence type="ECO:0000256" key="2">
    <source>
        <dbReference type="ARBA" id="ARBA00006162"/>
    </source>
</evidence>
<keyword evidence="3" id="KW-1003">Cell membrane</keyword>
<name>A0ABQ0RYI1_9PSEU</name>
<dbReference type="Proteomes" id="UP000320693">
    <property type="component" value="Unassembled WGS sequence"/>
</dbReference>
<feature type="transmembrane region" description="Helical" evidence="8">
    <location>
        <begin position="433"/>
        <end position="452"/>
    </location>
</feature>
<feature type="transmembrane region" description="Helical" evidence="8">
    <location>
        <begin position="216"/>
        <end position="234"/>
    </location>
</feature>
<dbReference type="NCBIfam" id="TIGR03920">
    <property type="entry name" value="T7SS_EccD"/>
    <property type="match status" value="1"/>
</dbReference>
<dbReference type="InterPro" id="IPR044049">
    <property type="entry name" value="EccD_transm"/>
</dbReference>
<feature type="transmembrane region" description="Helical" evidence="8">
    <location>
        <begin position="188"/>
        <end position="204"/>
    </location>
</feature>
<evidence type="ECO:0000256" key="4">
    <source>
        <dbReference type="ARBA" id="ARBA00022692"/>
    </source>
</evidence>
<keyword evidence="4 8" id="KW-0812">Transmembrane</keyword>
<dbReference type="InterPro" id="IPR024962">
    <property type="entry name" value="YukD-like"/>
</dbReference>